<evidence type="ECO:0000256" key="8">
    <source>
        <dbReference type="ARBA" id="ARBA00023136"/>
    </source>
</evidence>
<keyword evidence="5" id="KW-0378">Hydrolase</keyword>
<dbReference type="SUPFAM" id="SSF52200">
    <property type="entry name" value="Toll/Interleukin receptor TIR domain"/>
    <property type="match status" value="1"/>
</dbReference>
<dbReference type="STRING" id="46731.A0A3M6U2G4"/>
<dbReference type="Proteomes" id="UP000275408">
    <property type="component" value="Unassembled WGS sequence"/>
</dbReference>
<dbReference type="InterPro" id="IPR036179">
    <property type="entry name" value="Ig-like_dom_sf"/>
</dbReference>
<keyword evidence="14" id="KW-1185">Reference proteome</keyword>
<dbReference type="Gene3D" id="3.40.50.10140">
    <property type="entry name" value="Toll/interleukin-1 receptor homology (TIR) domain"/>
    <property type="match status" value="1"/>
</dbReference>
<keyword evidence="6 9" id="KW-1133">Transmembrane helix</keyword>
<dbReference type="InterPro" id="IPR000157">
    <property type="entry name" value="TIR_dom"/>
</dbReference>
<comment type="caution">
    <text evidence="13">The sequence shown here is derived from an EMBL/GenBank/DDBJ whole genome shotgun (WGS) entry which is preliminary data.</text>
</comment>
<evidence type="ECO:0000256" key="9">
    <source>
        <dbReference type="SAM" id="Phobius"/>
    </source>
</evidence>
<comment type="subcellular location">
    <subcellularLocation>
        <location evidence="1">Membrane</location>
    </subcellularLocation>
</comment>
<comment type="similarity">
    <text evidence="2">Belongs to the interleukin-1 receptor family.</text>
</comment>
<keyword evidence="4 10" id="KW-0732">Signal</keyword>
<dbReference type="SMART" id="SM00255">
    <property type="entry name" value="TIR"/>
    <property type="match status" value="1"/>
</dbReference>
<feature type="domain" description="Ig-like" evidence="12">
    <location>
        <begin position="123"/>
        <end position="207"/>
    </location>
</feature>
<dbReference type="Gene3D" id="2.60.40.10">
    <property type="entry name" value="Immunoglobulins"/>
    <property type="match status" value="2"/>
</dbReference>
<evidence type="ECO:0000256" key="4">
    <source>
        <dbReference type="ARBA" id="ARBA00022729"/>
    </source>
</evidence>
<evidence type="ECO:0000256" key="5">
    <source>
        <dbReference type="ARBA" id="ARBA00022801"/>
    </source>
</evidence>
<dbReference type="InterPro" id="IPR013098">
    <property type="entry name" value="Ig_I-set"/>
</dbReference>
<evidence type="ECO:0000256" key="10">
    <source>
        <dbReference type="SAM" id="SignalP"/>
    </source>
</evidence>
<evidence type="ECO:0000256" key="6">
    <source>
        <dbReference type="ARBA" id="ARBA00022989"/>
    </source>
</evidence>
<dbReference type="Pfam" id="PF13927">
    <property type="entry name" value="Ig_3"/>
    <property type="match status" value="1"/>
</dbReference>
<dbReference type="AlphaFoldDB" id="A0A3M6U2G4"/>
<evidence type="ECO:0000256" key="1">
    <source>
        <dbReference type="ARBA" id="ARBA00004370"/>
    </source>
</evidence>
<feature type="chain" id="PRO_5018308861" description="Interleukin-1 receptor accessory protein-like 1" evidence="10">
    <location>
        <begin position="27"/>
        <end position="516"/>
    </location>
</feature>
<dbReference type="InterPro" id="IPR013783">
    <property type="entry name" value="Ig-like_fold"/>
</dbReference>
<dbReference type="PANTHER" id="PTHR24365:SF541">
    <property type="entry name" value="PROTEIN TOLL-RELATED"/>
    <property type="match status" value="1"/>
</dbReference>
<dbReference type="PROSITE" id="PS50104">
    <property type="entry name" value="TIR"/>
    <property type="match status" value="1"/>
</dbReference>
<reference evidence="13 14" key="1">
    <citation type="journal article" date="2018" name="Sci. Rep.">
        <title>Comparative analysis of the Pocillopora damicornis genome highlights role of immune system in coral evolution.</title>
        <authorList>
            <person name="Cunning R."/>
            <person name="Bay R.A."/>
            <person name="Gillette P."/>
            <person name="Baker A.C."/>
            <person name="Traylor-Knowles N."/>
        </authorList>
    </citation>
    <scope>NUCLEOTIDE SEQUENCE [LARGE SCALE GENOMIC DNA]</scope>
    <source>
        <strain evidence="13">RSMAS</strain>
        <tissue evidence="13">Whole animal</tissue>
    </source>
</reference>
<sequence>MFFSSYVEFQIFIMLFLMFKKDGSSAADMKCEIKSSCSGGCESTEPMTVDPDSNVTLNCSITERLELGMTWKRLANRTNSSELYLYHWSSINNKNYSCVCTAILFTHALKIDDGSSSPNDIVQGKETSIECVFSGWPLPTIVHWFKEEKLITNGTDGFYHSVEKEGNNLRSTLYLPSGQEDQEGLYKCIATNSIPGWSSPSAQGPIVSSDKILASAFSNINLTCRSGFDGNCPHKVLWLKGNNTAYLENAKKYSSEERKTHTKCKNDYVLYIFNITKNDEGRYTCHWECDEDIKTAVIDLKVSADLPTIDTATQSNIILASPSHEGGRQKWLLPIIILSAVSVAVIFMSVLRFGFKKKRTSSYKIQRQGIKEGDLINRLFISFSSKDLAWVNENLISIFEKHSIAYSIHSRDFELGRPIVQNMADNVYGSRQVLIVLSQNYLASNFCREELHMAVQRGIDSGDSSLILVMINSLKKKQLPAALRNKKMLDFDKHKKKQDWEEKILGEIIEGKTMII</sequence>
<organism evidence="13 14">
    <name type="scientific">Pocillopora damicornis</name>
    <name type="common">Cauliflower coral</name>
    <name type="synonym">Millepora damicornis</name>
    <dbReference type="NCBI Taxonomy" id="46731"/>
    <lineage>
        <taxon>Eukaryota</taxon>
        <taxon>Metazoa</taxon>
        <taxon>Cnidaria</taxon>
        <taxon>Anthozoa</taxon>
        <taxon>Hexacorallia</taxon>
        <taxon>Scleractinia</taxon>
        <taxon>Astrocoeniina</taxon>
        <taxon>Pocilloporidae</taxon>
        <taxon>Pocillopora</taxon>
    </lineage>
</organism>
<evidence type="ECO:0000313" key="13">
    <source>
        <dbReference type="EMBL" id="RMX47885.1"/>
    </source>
</evidence>
<feature type="signal peptide" evidence="10">
    <location>
        <begin position="1"/>
        <end position="26"/>
    </location>
</feature>
<dbReference type="OrthoDB" id="10012075at2759"/>
<name>A0A3M6U2G4_POCDA</name>
<gene>
    <name evidence="13" type="ORF">pdam_00010630</name>
</gene>
<keyword evidence="3 9" id="KW-0812">Transmembrane</keyword>
<dbReference type="SUPFAM" id="SSF48726">
    <property type="entry name" value="Immunoglobulin"/>
    <property type="match status" value="2"/>
</dbReference>
<dbReference type="CDD" id="cd00096">
    <property type="entry name" value="Ig"/>
    <property type="match status" value="2"/>
</dbReference>
<protein>
    <recommendedName>
        <fullName evidence="15">Interleukin-1 receptor accessory protein-like 1</fullName>
    </recommendedName>
</protein>
<accession>A0A3M6U2G4</accession>
<dbReference type="Pfam" id="PF13676">
    <property type="entry name" value="TIR_2"/>
    <property type="match status" value="1"/>
</dbReference>
<dbReference type="EMBL" id="RCHS01002347">
    <property type="protein sequence ID" value="RMX47885.1"/>
    <property type="molecule type" value="Genomic_DNA"/>
</dbReference>
<dbReference type="InterPro" id="IPR003599">
    <property type="entry name" value="Ig_sub"/>
</dbReference>
<evidence type="ECO:0000256" key="2">
    <source>
        <dbReference type="ARBA" id="ARBA00009752"/>
    </source>
</evidence>
<evidence type="ECO:0000259" key="12">
    <source>
        <dbReference type="PROSITE" id="PS50835"/>
    </source>
</evidence>
<dbReference type="GO" id="GO:0016787">
    <property type="term" value="F:hydrolase activity"/>
    <property type="evidence" value="ECO:0007669"/>
    <property type="project" value="UniProtKB-KW"/>
</dbReference>
<dbReference type="GO" id="GO:0038023">
    <property type="term" value="F:signaling receptor activity"/>
    <property type="evidence" value="ECO:0007669"/>
    <property type="project" value="TreeGrafter"/>
</dbReference>
<dbReference type="PROSITE" id="PS50835">
    <property type="entry name" value="IG_LIKE"/>
    <property type="match status" value="2"/>
</dbReference>
<evidence type="ECO:0000259" key="11">
    <source>
        <dbReference type="PROSITE" id="PS50104"/>
    </source>
</evidence>
<dbReference type="PANTHER" id="PTHR24365">
    <property type="entry name" value="TOLL-LIKE RECEPTOR"/>
    <property type="match status" value="1"/>
</dbReference>
<proteinExistence type="inferred from homology"/>
<dbReference type="Pfam" id="PF07679">
    <property type="entry name" value="I-set"/>
    <property type="match status" value="1"/>
</dbReference>
<evidence type="ECO:0000256" key="3">
    <source>
        <dbReference type="ARBA" id="ARBA00022692"/>
    </source>
</evidence>
<feature type="transmembrane region" description="Helical" evidence="9">
    <location>
        <begin position="331"/>
        <end position="355"/>
    </location>
</feature>
<dbReference type="SMART" id="SM00409">
    <property type="entry name" value="IG"/>
    <property type="match status" value="3"/>
</dbReference>
<evidence type="ECO:0000256" key="7">
    <source>
        <dbReference type="ARBA" id="ARBA00023027"/>
    </source>
</evidence>
<evidence type="ECO:0008006" key="15">
    <source>
        <dbReference type="Google" id="ProtNLM"/>
    </source>
</evidence>
<keyword evidence="8 9" id="KW-0472">Membrane</keyword>
<evidence type="ECO:0000313" key="14">
    <source>
        <dbReference type="Proteomes" id="UP000275408"/>
    </source>
</evidence>
<feature type="domain" description="Ig-like" evidence="12">
    <location>
        <begin position="218"/>
        <end position="285"/>
    </location>
</feature>
<dbReference type="GO" id="GO:0005886">
    <property type="term" value="C:plasma membrane"/>
    <property type="evidence" value="ECO:0007669"/>
    <property type="project" value="TreeGrafter"/>
</dbReference>
<dbReference type="InterPro" id="IPR007110">
    <property type="entry name" value="Ig-like_dom"/>
</dbReference>
<keyword evidence="7" id="KW-0520">NAD</keyword>
<dbReference type="GO" id="GO:0007165">
    <property type="term" value="P:signal transduction"/>
    <property type="evidence" value="ECO:0007669"/>
    <property type="project" value="InterPro"/>
</dbReference>
<feature type="domain" description="TIR" evidence="11">
    <location>
        <begin position="375"/>
        <end position="509"/>
    </location>
</feature>
<dbReference type="InterPro" id="IPR035897">
    <property type="entry name" value="Toll_tir_struct_dom_sf"/>
</dbReference>